<dbReference type="STRING" id="82805.SAMN04487998_0698"/>
<keyword evidence="2" id="KW-1185">Reference proteome</keyword>
<name>A0A1I0AI23_9BACT</name>
<sequence>MKRGGVRGGWLWLGLQSVARALPAVLTGGLRTEVRATAIAATLLLLAGSASGQEYPRPPVPDLDRLTQELFAEIQSDESGVAYEDLYETLLLYYQTPLNLNLASRDELRSLLLLSETQITHLLEHRQRTGPLLSFYELQSVEGFDLRTIYRIAPFVAVLTSDPNAARGNLWQRIAHEENNALFLRYERTVQGRPGYGPADTTSTGRPATRYLGSPDKLLLRYRVSRSRDFSLGFTAEKDAGEQLVWDPGTRRYGADFYSAHFVVQERGRLKTLALGDYQLQFGQGLLLSSGFVVGKGAETITTVRRSSVGVRPYASVLENSFFRGAAATVAVTPTVRATVFGSRKRVDASLQQAQDSLTDFREFTSGLQLSGFHRTPTELANREVLRETVLGGHAQYTSPDGDLQIGATAVNTQFDKPLQRRDELYNKYELRGDRNLALGVHYSYVWRNLLLFGETARSAGGGLGTVNGLLASLSPAVDIAVLQRHYARNFHTLYGNAFGENTRNINENGLYVGLKVRPAPRWEASAYYDRFSFPWLRYQVGAPSAGHDWLVRLTFSPSKTSLLYAQIRQRTKAYDADTLRAVPLPVPTQRRSLLLFYDTSPLPQLSLRTRVQGSRYREDGGGPARHGYVLAQDVTVQPLRRLRLSARYALFDTDDYDTRQYVFEQDVLYAFSIPVLAGQGTRTYVLAQFDVNRHLTLWLRYADTHYRHQDTIGSGLDEIQGNRRSDVKAQLRYRF</sequence>
<dbReference type="Proteomes" id="UP000198697">
    <property type="component" value="Unassembled WGS sequence"/>
</dbReference>
<reference evidence="2" key="1">
    <citation type="submission" date="2016-10" db="EMBL/GenBank/DDBJ databases">
        <authorList>
            <person name="Varghese N."/>
            <person name="Submissions S."/>
        </authorList>
    </citation>
    <scope>NUCLEOTIDE SEQUENCE [LARGE SCALE GENOMIC DNA]</scope>
    <source>
        <strain evidence="2">DSM 15310</strain>
    </source>
</reference>
<proteinExistence type="predicted"/>
<dbReference type="SUPFAM" id="SSF47781">
    <property type="entry name" value="RuvA domain 2-like"/>
    <property type="match status" value="1"/>
</dbReference>
<organism evidence="1 2">
    <name type="scientific">Hymenobacter actinosclerus</name>
    <dbReference type="NCBI Taxonomy" id="82805"/>
    <lineage>
        <taxon>Bacteria</taxon>
        <taxon>Pseudomonadati</taxon>
        <taxon>Bacteroidota</taxon>
        <taxon>Cytophagia</taxon>
        <taxon>Cytophagales</taxon>
        <taxon>Hymenobacteraceae</taxon>
        <taxon>Hymenobacter</taxon>
    </lineage>
</organism>
<evidence type="ECO:0000313" key="2">
    <source>
        <dbReference type="Proteomes" id="UP000198697"/>
    </source>
</evidence>
<protein>
    <submittedName>
        <fullName evidence="1">Helix-hairpin-helix motif-containing protein</fullName>
    </submittedName>
</protein>
<dbReference type="AlphaFoldDB" id="A0A1I0AI23"/>
<accession>A0A1I0AI23</accession>
<evidence type="ECO:0000313" key="1">
    <source>
        <dbReference type="EMBL" id="SES92917.1"/>
    </source>
</evidence>
<dbReference type="InterPro" id="IPR010994">
    <property type="entry name" value="RuvA_2-like"/>
</dbReference>
<gene>
    <name evidence="1" type="ORF">SAMN04487998_0698</name>
</gene>
<dbReference type="EMBL" id="FOHS01000001">
    <property type="protein sequence ID" value="SES92917.1"/>
    <property type="molecule type" value="Genomic_DNA"/>
</dbReference>